<dbReference type="GO" id="GO:0000981">
    <property type="term" value="F:DNA-binding transcription factor activity, RNA polymerase II-specific"/>
    <property type="evidence" value="ECO:0007669"/>
    <property type="project" value="InterPro"/>
</dbReference>
<dbReference type="Proteomes" id="UP000663879">
    <property type="component" value="Unassembled WGS sequence"/>
</dbReference>
<evidence type="ECO:0000256" key="3">
    <source>
        <dbReference type="ARBA" id="ARBA00023155"/>
    </source>
</evidence>
<dbReference type="SUPFAM" id="SSF46689">
    <property type="entry name" value="Homeodomain-like"/>
    <property type="match status" value="1"/>
</dbReference>
<evidence type="ECO:0000256" key="7">
    <source>
        <dbReference type="SAM" id="MobiDB-lite"/>
    </source>
</evidence>
<feature type="region of interest" description="Disordered" evidence="7">
    <location>
        <begin position="90"/>
        <end position="135"/>
    </location>
</feature>
<dbReference type="OrthoDB" id="6022677at2759"/>
<name>A0A814PTL3_9BILA</name>
<comment type="caution">
    <text evidence="9">The sequence shown here is derived from an EMBL/GenBank/DDBJ whole genome shotgun (WGS) entry which is preliminary data.</text>
</comment>
<comment type="subcellular location">
    <subcellularLocation>
        <location evidence="1 5 6">Nucleus</location>
    </subcellularLocation>
</comment>
<feature type="compositionally biased region" description="Low complexity" evidence="7">
    <location>
        <begin position="90"/>
        <end position="111"/>
    </location>
</feature>
<dbReference type="InterPro" id="IPR017970">
    <property type="entry name" value="Homeobox_CS"/>
</dbReference>
<evidence type="ECO:0000256" key="6">
    <source>
        <dbReference type="RuleBase" id="RU000682"/>
    </source>
</evidence>
<dbReference type="InterPro" id="IPR050649">
    <property type="entry name" value="Paired_Homeobox_TFs"/>
</dbReference>
<organism evidence="9 10">
    <name type="scientific">Brachionus calyciflorus</name>
    <dbReference type="NCBI Taxonomy" id="104777"/>
    <lineage>
        <taxon>Eukaryota</taxon>
        <taxon>Metazoa</taxon>
        <taxon>Spiralia</taxon>
        <taxon>Gnathifera</taxon>
        <taxon>Rotifera</taxon>
        <taxon>Eurotatoria</taxon>
        <taxon>Monogononta</taxon>
        <taxon>Pseudotrocha</taxon>
        <taxon>Ploima</taxon>
        <taxon>Brachionidae</taxon>
        <taxon>Brachionus</taxon>
    </lineage>
</organism>
<feature type="DNA-binding region" description="Homeobox" evidence="5">
    <location>
        <begin position="127"/>
        <end position="186"/>
    </location>
</feature>
<evidence type="ECO:0000256" key="1">
    <source>
        <dbReference type="ARBA" id="ARBA00004123"/>
    </source>
</evidence>
<evidence type="ECO:0000256" key="4">
    <source>
        <dbReference type="ARBA" id="ARBA00023242"/>
    </source>
</evidence>
<feature type="region of interest" description="Disordered" evidence="7">
    <location>
        <begin position="210"/>
        <end position="230"/>
    </location>
</feature>
<dbReference type="InterPro" id="IPR009057">
    <property type="entry name" value="Homeodomain-like_sf"/>
</dbReference>
<dbReference type="PANTHER" id="PTHR24329">
    <property type="entry name" value="HOMEOBOX PROTEIN ARISTALESS"/>
    <property type="match status" value="1"/>
</dbReference>
<dbReference type="GO" id="GO:0000977">
    <property type="term" value="F:RNA polymerase II transcription regulatory region sequence-specific DNA binding"/>
    <property type="evidence" value="ECO:0007669"/>
    <property type="project" value="TreeGrafter"/>
</dbReference>
<sequence length="247" mass="28456">MENYSLNQQNFNYFYPYSYYYNYQNPLYNTFNYQNYGIPTDYLSTNADYSYLNNSTGIESSNYSTSVSTSSPISVSTSVISSSINESLQNSPKLSISSSKSNENSPINSPETKSEEDCKVKRETKSKRRSRTQFSKQQVDTLEAIFQKSHYPEVHVVDRLSDKLGLSIERISVWFQNRRAKFKKTKKPSSSETSSLSYDRNLVESIFDKNNLETSNNTNQVSSQSSYQNSNLTNVDRSWNSNIDWAY</sequence>
<evidence type="ECO:0000259" key="8">
    <source>
        <dbReference type="PROSITE" id="PS50071"/>
    </source>
</evidence>
<dbReference type="PROSITE" id="PS00027">
    <property type="entry name" value="HOMEOBOX_1"/>
    <property type="match status" value="1"/>
</dbReference>
<dbReference type="PROSITE" id="PS50071">
    <property type="entry name" value="HOMEOBOX_2"/>
    <property type="match status" value="1"/>
</dbReference>
<dbReference type="Pfam" id="PF00046">
    <property type="entry name" value="Homeodomain"/>
    <property type="match status" value="1"/>
</dbReference>
<feature type="compositionally biased region" description="Low complexity" evidence="7">
    <location>
        <begin position="214"/>
        <end position="230"/>
    </location>
</feature>
<dbReference type="CDD" id="cd00086">
    <property type="entry name" value="homeodomain"/>
    <property type="match status" value="1"/>
</dbReference>
<dbReference type="InterPro" id="IPR001356">
    <property type="entry name" value="HD"/>
</dbReference>
<dbReference type="AlphaFoldDB" id="A0A814PTL3"/>
<dbReference type="Gene3D" id="1.10.10.60">
    <property type="entry name" value="Homeodomain-like"/>
    <property type="match status" value="1"/>
</dbReference>
<dbReference type="PANTHER" id="PTHR24329:SF543">
    <property type="entry name" value="FI01017P-RELATED"/>
    <property type="match status" value="1"/>
</dbReference>
<protein>
    <recommendedName>
        <fullName evidence="8">Homeobox domain-containing protein</fullName>
    </recommendedName>
</protein>
<keyword evidence="4 5" id="KW-0539">Nucleus</keyword>
<dbReference type="SMART" id="SM00389">
    <property type="entry name" value="HOX"/>
    <property type="match status" value="1"/>
</dbReference>
<evidence type="ECO:0000256" key="5">
    <source>
        <dbReference type="PROSITE-ProRule" id="PRU00108"/>
    </source>
</evidence>
<feature type="compositionally biased region" description="Basic and acidic residues" evidence="7">
    <location>
        <begin position="112"/>
        <end position="123"/>
    </location>
</feature>
<gene>
    <name evidence="9" type="ORF">OXX778_LOCUS21604</name>
</gene>
<reference evidence="9" key="1">
    <citation type="submission" date="2021-02" db="EMBL/GenBank/DDBJ databases">
        <authorList>
            <person name="Nowell W R."/>
        </authorList>
    </citation>
    <scope>NUCLEOTIDE SEQUENCE</scope>
    <source>
        <strain evidence="9">Ploen Becks lab</strain>
    </source>
</reference>
<keyword evidence="2 5" id="KW-0238">DNA-binding</keyword>
<accession>A0A814PTL3</accession>
<keyword evidence="10" id="KW-1185">Reference proteome</keyword>
<evidence type="ECO:0000313" key="9">
    <source>
        <dbReference type="EMBL" id="CAF1110629.1"/>
    </source>
</evidence>
<dbReference type="EMBL" id="CAJNOC010008145">
    <property type="protein sequence ID" value="CAF1110629.1"/>
    <property type="molecule type" value="Genomic_DNA"/>
</dbReference>
<keyword evidence="3 5" id="KW-0371">Homeobox</keyword>
<dbReference type="GO" id="GO:0005634">
    <property type="term" value="C:nucleus"/>
    <property type="evidence" value="ECO:0007669"/>
    <property type="project" value="UniProtKB-SubCell"/>
</dbReference>
<evidence type="ECO:0000313" key="10">
    <source>
        <dbReference type="Proteomes" id="UP000663879"/>
    </source>
</evidence>
<proteinExistence type="predicted"/>
<feature type="domain" description="Homeobox" evidence="8">
    <location>
        <begin position="125"/>
        <end position="185"/>
    </location>
</feature>
<evidence type="ECO:0000256" key="2">
    <source>
        <dbReference type="ARBA" id="ARBA00023125"/>
    </source>
</evidence>